<organism evidence="1 2">
    <name type="scientific">Mannheimia succiniciproducens (strain KCTC 0769BP / MBEL55E)</name>
    <dbReference type="NCBI Taxonomy" id="221988"/>
    <lineage>
        <taxon>Bacteria</taxon>
        <taxon>Pseudomonadati</taxon>
        <taxon>Pseudomonadota</taxon>
        <taxon>Gammaproteobacteria</taxon>
        <taxon>Pasteurellales</taxon>
        <taxon>Pasteurellaceae</taxon>
        <taxon>Basfia</taxon>
    </lineage>
</organism>
<dbReference type="KEGG" id="msu:MS0475"/>
<name>Q65VC7_MANSM</name>
<evidence type="ECO:0000313" key="2">
    <source>
        <dbReference type="Proteomes" id="UP000000607"/>
    </source>
</evidence>
<sequence>MNRRVQGPTTHNGISGSSNHLLLCKPFLSFANKFELKFDKLAKN</sequence>
<accession>Q65VC7</accession>
<gene>
    <name evidence="1" type="ordered locus">MS0475</name>
</gene>
<protein>
    <submittedName>
        <fullName evidence="1">Uncharacterized protein</fullName>
    </submittedName>
</protein>
<dbReference type="AlphaFoldDB" id="Q65VC7"/>
<dbReference type="Proteomes" id="UP000000607">
    <property type="component" value="Chromosome"/>
</dbReference>
<proteinExistence type="predicted"/>
<dbReference type="EMBL" id="AE016827">
    <property type="protein sequence ID" value="AAU37083.1"/>
    <property type="molecule type" value="Genomic_DNA"/>
</dbReference>
<dbReference type="STRING" id="221988.MS0475"/>
<keyword evidence="2" id="KW-1185">Reference proteome</keyword>
<reference evidence="1 2" key="1">
    <citation type="journal article" date="2004" name="Nat. Biotechnol.">
        <title>The genome sequence of the capnophilic rumen bacterium Mannheimia succiniciproducens.</title>
        <authorList>
            <person name="Hong S.H."/>
            <person name="Kim J.S."/>
            <person name="Lee S.Y."/>
            <person name="In Y.H."/>
            <person name="Choi S.S."/>
            <person name="Rih J.-K."/>
            <person name="Kim C.H."/>
            <person name="Jeong H."/>
            <person name="Hur C.G."/>
            <person name="Kim J.J."/>
        </authorList>
    </citation>
    <scope>NUCLEOTIDE SEQUENCE [LARGE SCALE GENOMIC DNA]</scope>
    <source>
        <strain evidence="2">KCTC 0769BP / MBEL55E</strain>
    </source>
</reference>
<dbReference type="HOGENOM" id="CLU_3218321_0_0_6"/>
<evidence type="ECO:0000313" key="1">
    <source>
        <dbReference type="EMBL" id="AAU37083.1"/>
    </source>
</evidence>